<accession>A0A6J5M043</accession>
<protein>
    <submittedName>
        <fullName evidence="1">Uncharacterized protein</fullName>
    </submittedName>
</protein>
<name>A0A6J5M043_9CAUD</name>
<organism evidence="1">
    <name type="scientific">uncultured Caudovirales phage</name>
    <dbReference type="NCBI Taxonomy" id="2100421"/>
    <lineage>
        <taxon>Viruses</taxon>
        <taxon>Duplodnaviria</taxon>
        <taxon>Heunggongvirae</taxon>
        <taxon>Uroviricota</taxon>
        <taxon>Caudoviricetes</taxon>
        <taxon>Peduoviridae</taxon>
        <taxon>Maltschvirus</taxon>
        <taxon>Maltschvirus maltsch</taxon>
    </lineage>
</organism>
<sequence>MNNEFKKMQKLAGLIIENQNNESKVNNSYVIKDEEDDYYYIDKKKALEYLKQIDGVKAARTFINDDEGWGEFEQYLENVEEMTDEELEEAMEDEMNHYYGEHY</sequence>
<gene>
    <name evidence="1" type="ORF">UFOVP331_28</name>
</gene>
<evidence type="ECO:0000313" key="1">
    <source>
        <dbReference type="EMBL" id="CAB4138410.1"/>
    </source>
</evidence>
<proteinExistence type="predicted"/>
<dbReference type="EMBL" id="LR796345">
    <property type="protein sequence ID" value="CAB4138410.1"/>
    <property type="molecule type" value="Genomic_DNA"/>
</dbReference>
<reference evidence="1" key="1">
    <citation type="submission" date="2020-04" db="EMBL/GenBank/DDBJ databases">
        <authorList>
            <person name="Chiriac C."/>
            <person name="Salcher M."/>
            <person name="Ghai R."/>
            <person name="Kavagutti S V."/>
        </authorList>
    </citation>
    <scope>NUCLEOTIDE SEQUENCE</scope>
</reference>